<feature type="transmembrane region" description="Helical" evidence="4">
    <location>
        <begin position="1125"/>
        <end position="1145"/>
    </location>
</feature>
<dbReference type="EMBL" id="FZMP01000046">
    <property type="protein sequence ID" value="SNQ59881.1"/>
    <property type="molecule type" value="Genomic_DNA"/>
</dbReference>
<keyword evidence="4" id="KW-1133">Transmembrane helix</keyword>
<evidence type="ECO:0000259" key="5">
    <source>
        <dbReference type="Pfam" id="PF05048"/>
    </source>
</evidence>
<sequence>MLLNNVYGGRVPGIAAWTTALAMLLAGGADAATEIDACGDIIQEGEYRLNRNLTNTSTCINIQSNNVTLDGAGFTINSIELPGTYGVLVFNSTMILTNVTVKNLTVINWETGIAFNNVVHGNITNTTTSSNSRIGVYLESSSDDNTLTDNIANLNGDYGIYFDSSSGSTLNNNTADLNEIHGVYFYSSDNNTLINNRASSNSNTGFYFLYSNNNTLANSTVSSNSENGIYLDFSSANTLVSNIVDSNTYKGINLIFGNRNTLINNTILNGTAGIFTGDSSSGNSIISNRIYNTTEQGIVLTQSFNGIINENNVSINSGEGFLVLQNSWNNTISNNTANSNGQCGGICLLNSSGNILTNNTANSNTIGMSLGSSGGNNLKNNIVNSNSNYGIHIYGETAMYVAEEVPFRFININVSTASTANLEDYINDYGNYTMQGGDSYFIYELPFTFPFMGRNITRISVNTNGLIELLESNEDCDFWYGCGNYGTHQNGYHIRNMDAIFASNGDLITSDSEDPYFSSKKTYLGVFNLSDKVVVEWYGFTRTDGYPYGYDILSNPVNFQVVMYPNGTIEWNFKTMSFRSYDFDMFTGAYAKEENIEIIGGYAIDTQKSLAINLSNYLPVPKYNTIKNNRLSNNSLGIYLESSNNTIYNNYFNNTNNAVASGSNSLNVTRTIGSNIIDGPYLGGNFWAHPDGTGFSQLCADANADGICDSSYMTSINNTDYLALAPFLRTTSTSIIVNTDVNANQTIKISPDESRNITNSTIELNATINAPVILKINASTDASALNATSATPVYGLDRNEKTIGRYIEVNVTGIDAVSLNFVNLTMYYTASDLDMNGDGDADDPGDLNEQTLKIYWYNPNATGDSERWKPLGPGIMPNPDYTSIGGPKVLGGERDTTADYLKVTLNHFSTFALAAEIASAGTSSSSAGNSGSSGGGGGVITLEPPGNIAAAENHEKNIIAGTPVVYTFTTPELGIYEVDVTGKESENDMSLRVEVLKGISKLVPVSPFGTVYKNLNIWAGSKRIKGAVIKFRVGNSWLNNSDFAAGDIRLLKWDGSKWTQLDTTRISGDESYVYYEATTDTFSHFAISGVKDASMPEAPAASQMTPATTSTLEVTGIPPEDAPPVSLAFIIGVFALIAIIAFLYIGKNRD</sequence>
<evidence type="ECO:0000256" key="1">
    <source>
        <dbReference type="ARBA" id="ARBA00004906"/>
    </source>
</evidence>
<proteinExistence type="predicted"/>
<keyword evidence="4" id="KW-0472">Membrane</keyword>
<dbReference type="Pfam" id="PF13229">
    <property type="entry name" value="Beta_helix"/>
    <property type="match status" value="2"/>
</dbReference>
<dbReference type="InterPro" id="IPR022441">
    <property type="entry name" value="Para_beta_helix_rpt-2"/>
</dbReference>
<dbReference type="OrthoDB" id="125641at2157"/>
<organism evidence="7 8">
    <name type="scientific">Candidatus Methanoperedens nitratireducens</name>
    <dbReference type="NCBI Taxonomy" id="1392998"/>
    <lineage>
        <taxon>Archaea</taxon>
        <taxon>Methanobacteriati</taxon>
        <taxon>Methanobacteriota</taxon>
        <taxon>Stenosarchaea group</taxon>
        <taxon>Methanomicrobia</taxon>
        <taxon>Methanosarcinales</taxon>
        <taxon>ANME-2 cluster</taxon>
        <taxon>Candidatus Methanoperedentaceae</taxon>
        <taxon>Candidatus Methanoperedens</taxon>
    </lineage>
</organism>
<dbReference type="PANTHER" id="PTHR22990">
    <property type="entry name" value="F-BOX ONLY PROTEIN"/>
    <property type="match status" value="1"/>
</dbReference>
<dbReference type="AlphaFoldDB" id="A0A284VKT2"/>
<dbReference type="NCBIfam" id="TIGR04213">
    <property type="entry name" value="PGF_pre_PGF"/>
    <property type="match status" value="1"/>
</dbReference>
<evidence type="ECO:0000259" key="6">
    <source>
        <dbReference type="Pfam" id="PF13229"/>
    </source>
</evidence>
<comment type="pathway">
    <text evidence="1">Protein modification; protein ubiquitination.</text>
</comment>
<dbReference type="NCBIfam" id="TIGR03804">
    <property type="entry name" value="para_beta_helix"/>
    <property type="match status" value="8"/>
</dbReference>
<dbReference type="SMART" id="SM00710">
    <property type="entry name" value="PbH1"/>
    <property type="match status" value="14"/>
</dbReference>
<accession>A0A284VKT2</accession>
<dbReference type="InterPro" id="IPR007742">
    <property type="entry name" value="NosD_dom"/>
</dbReference>
<dbReference type="PANTHER" id="PTHR22990:SF15">
    <property type="entry name" value="F-BOX ONLY PROTEIN 10"/>
    <property type="match status" value="1"/>
</dbReference>
<dbReference type="InterPro" id="IPR039448">
    <property type="entry name" value="Beta_helix"/>
</dbReference>
<dbReference type="InterPro" id="IPR012334">
    <property type="entry name" value="Pectin_lyas_fold"/>
</dbReference>
<evidence type="ECO:0000313" key="8">
    <source>
        <dbReference type="Proteomes" id="UP000218615"/>
    </source>
</evidence>
<dbReference type="InterPro" id="IPR051550">
    <property type="entry name" value="SCF-Subunits/Alg-Epimerases"/>
</dbReference>
<dbReference type="SUPFAM" id="SSF51126">
    <property type="entry name" value="Pectin lyase-like"/>
    <property type="match status" value="3"/>
</dbReference>
<dbReference type="Proteomes" id="UP000218615">
    <property type="component" value="Unassembled WGS sequence"/>
</dbReference>
<dbReference type="InterPro" id="IPR006626">
    <property type="entry name" value="PbH1"/>
</dbReference>
<keyword evidence="2" id="KW-0677">Repeat</keyword>
<protein>
    <recommendedName>
        <fullName evidence="9">Parallel beta-helix repeat (Two copies)</fullName>
    </recommendedName>
</protein>
<dbReference type="Pfam" id="PF05048">
    <property type="entry name" value="NosD"/>
    <property type="match status" value="1"/>
</dbReference>
<feature type="domain" description="Right handed beta helix" evidence="6">
    <location>
        <begin position="86"/>
        <end position="242"/>
    </location>
</feature>
<evidence type="ECO:0000313" key="7">
    <source>
        <dbReference type="EMBL" id="SNQ59881.1"/>
    </source>
</evidence>
<evidence type="ECO:0000256" key="4">
    <source>
        <dbReference type="SAM" id="Phobius"/>
    </source>
</evidence>
<dbReference type="Gene3D" id="2.160.20.10">
    <property type="entry name" value="Single-stranded right-handed beta-helix, Pectin lyase-like"/>
    <property type="match status" value="3"/>
</dbReference>
<keyword evidence="4" id="KW-0812">Transmembrane</keyword>
<keyword evidence="8" id="KW-1185">Reference proteome</keyword>
<dbReference type="RefSeq" id="WP_096204179.1">
    <property type="nucleotide sequence ID" value="NZ_FZMP01000046.1"/>
</dbReference>
<reference evidence="8" key="1">
    <citation type="submission" date="2017-06" db="EMBL/GenBank/DDBJ databases">
        <authorList>
            <person name="Cremers G."/>
        </authorList>
    </citation>
    <scope>NUCLEOTIDE SEQUENCE [LARGE SCALE GENOMIC DNA]</scope>
</reference>
<evidence type="ECO:0000256" key="2">
    <source>
        <dbReference type="ARBA" id="ARBA00022737"/>
    </source>
</evidence>
<feature type="domain" description="Periplasmic copper-binding protein NosD beta helix" evidence="5">
    <location>
        <begin position="588"/>
        <end position="692"/>
    </location>
</feature>
<evidence type="ECO:0008006" key="9">
    <source>
        <dbReference type="Google" id="ProtNLM"/>
    </source>
</evidence>
<keyword evidence="3" id="KW-0833">Ubl conjugation pathway</keyword>
<dbReference type="InterPro" id="IPR011050">
    <property type="entry name" value="Pectin_lyase_fold/virulence"/>
</dbReference>
<name>A0A284VKT2_9EURY</name>
<feature type="domain" description="Right handed beta helix" evidence="6">
    <location>
        <begin position="276"/>
        <end position="397"/>
    </location>
</feature>
<gene>
    <name evidence="7" type="ORF">MNV_140016</name>
</gene>
<evidence type="ECO:0000256" key="3">
    <source>
        <dbReference type="ARBA" id="ARBA00022786"/>
    </source>
</evidence>
<dbReference type="InterPro" id="IPR026453">
    <property type="entry name" value="PGF_pre_PGF"/>
</dbReference>